<evidence type="ECO:0000256" key="2">
    <source>
        <dbReference type="ARBA" id="ARBA00006357"/>
    </source>
</evidence>
<comment type="caution">
    <text evidence="9">The sequence shown here is derived from an EMBL/GenBank/DDBJ whole genome shotgun (WGS) entry which is preliminary data.</text>
</comment>
<dbReference type="SMART" id="SM00479">
    <property type="entry name" value="EXOIII"/>
    <property type="match status" value="1"/>
</dbReference>
<evidence type="ECO:0000313" key="10">
    <source>
        <dbReference type="Proteomes" id="UP000230233"/>
    </source>
</evidence>
<dbReference type="InterPro" id="IPR012337">
    <property type="entry name" value="RNaseH-like_sf"/>
</dbReference>
<feature type="compositionally biased region" description="Low complexity" evidence="7">
    <location>
        <begin position="42"/>
        <end position="52"/>
    </location>
</feature>
<dbReference type="InterPro" id="IPR047021">
    <property type="entry name" value="REXO1/3/4-like"/>
</dbReference>
<evidence type="ECO:0000256" key="6">
    <source>
        <dbReference type="ARBA" id="ARBA00023242"/>
    </source>
</evidence>
<dbReference type="InterPro" id="IPR036397">
    <property type="entry name" value="RNaseH_sf"/>
</dbReference>
<dbReference type="STRING" id="1611254.A0A2G5TKV0"/>
<dbReference type="GO" id="GO:0010629">
    <property type="term" value="P:negative regulation of gene expression"/>
    <property type="evidence" value="ECO:0007669"/>
    <property type="project" value="UniProtKB-ARBA"/>
</dbReference>
<evidence type="ECO:0000313" key="9">
    <source>
        <dbReference type="EMBL" id="PIC27912.1"/>
    </source>
</evidence>
<dbReference type="AlphaFoldDB" id="A0A2G5TKV0"/>
<keyword evidence="5" id="KW-0269">Exonuclease</keyword>
<reference evidence="10" key="1">
    <citation type="submission" date="2017-10" db="EMBL/GenBank/DDBJ databases">
        <title>Rapid genome shrinkage in a self-fertile nematode reveals novel sperm competition proteins.</title>
        <authorList>
            <person name="Yin D."/>
            <person name="Schwarz E.M."/>
            <person name="Thomas C.G."/>
            <person name="Felde R.L."/>
            <person name="Korf I.F."/>
            <person name="Cutter A.D."/>
            <person name="Schartner C.M."/>
            <person name="Ralston E.J."/>
            <person name="Meyer B.J."/>
            <person name="Haag E.S."/>
        </authorList>
    </citation>
    <scope>NUCLEOTIDE SEQUENCE [LARGE SCALE GENOMIC DNA]</scope>
    <source>
        <strain evidence="10">JU1422</strain>
    </source>
</reference>
<comment type="subcellular location">
    <subcellularLocation>
        <location evidence="1">Nucleus</location>
    </subcellularLocation>
</comment>
<name>A0A2G5TKV0_9PELO</name>
<dbReference type="EMBL" id="PDUG01000005">
    <property type="protein sequence ID" value="PIC27912.1"/>
    <property type="molecule type" value="Genomic_DNA"/>
</dbReference>
<organism evidence="9 10">
    <name type="scientific">Caenorhabditis nigoni</name>
    <dbReference type="NCBI Taxonomy" id="1611254"/>
    <lineage>
        <taxon>Eukaryota</taxon>
        <taxon>Metazoa</taxon>
        <taxon>Ecdysozoa</taxon>
        <taxon>Nematoda</taxon>
        <taxon>Chromadorea</taxon>
        <taxon>Rhabditida</taxon>
        <taxon>Rhabditina</taxon>
        <taxon>Rhabditomorpha</taxon>
        <taxon>Rhabditoidea</taxon>
        <taxon>Rhabditidae</taxon>
        <taxon>Peloderinae</taxon>
        <taxon>Caenorhabditis</taxon>
    </lineage>
</organism>
<evidence type="ECO:0000259" key="8">
    <source>
        <dbReference type="SMART" id="SM00479"/>
    </source>
</evidence>
<sequence length="596" mass="67255">MAKRELRRSLKSEIDNLFASPETAENEFQEATKRKKRDDSESSSTPKSSGSSQPFDPHRPRVTLHLNRLGNSFRIDCETLAHFIHYTLFGNSLMKPRWTAISNHRNIPQTLVIRINVQEDFFMTTNLKFLNEFFERRWIELGSDISDRSLFWNSMMNVRLTLQEQVRRKSEKMQKTFEVLGKHDKSNFILTTAQLADRGFPFPGEDGIVPTKRRYKKLSPSSPLFSVDCEMCETTTANRALTRISIVDEEQNTILDTLVKPDGDITDYVTRYSGITEKMMEGVTTTLADVQKAVQNLLPPDAILVGHSLEFDLRAMRMTHPFCIDVGHTLNYTNSTSGGRNSLKNLSEFFLGVQIQTKFGHCSYEDAWAAMRLAQLKIEKGLMFGNTSFGWKYSRNANGVVVEEALQTEVVSTVPCSGCTQPTVVGCTVLNCRCRFVNGPLKCVHCVKLGESIEGDFDWQDTLDLDLDKTTSPIESYLKKDKMTSLMCAFDTSVLDKLPSFSKKIRSKQPSSFPSYDSFIDSVASEMLNDSGIFLEIDKERVEPLEGSADETGEVIDNSEGLNAMLEKLVGATTRNSLIIIIVSSPSKNILFNRIK</sequence>
<dbReference type="GO" id="GO:0003676">
    <property type="term" value="F:nucleic acid binding"/>
    <property type="evidence" value="ECO:0007669"/>
    <property type="project" value="InterPro"/>
</dbReference>
<accession>A0A2G5TKV0</accession>
<keyword evidence="10" id="KW-1185">Reference proteome</keyword>
<evidence type="ECO:0000256" key="5">
    <source>
        <dbReference type="ARBA" id="ARBA00022839"/>
    </source>
</evidence>
<feature type="region of interest" description="Disordered" evidence="7">
    <location>
        <begin position="14"/>
        <end position="61"/>
    </location>
</feature>
<keyword evidence="3" id="KW-0540">Nuclease</keyword>
<dbReference type="PANTHER" id="PTHR12801">
    <property type="entry name" value="RNA EXONUCLEASE REXO1 / RECO3 FAMILY MEMBER-RELATED"/>
    <property type="match status" value="1"/>
</dbReference>
<dbReference type="SUPFAM" id="SSF53098">
    <property type="entry name" value="Ribonuclease H-like"/>
    <property type="match status" value="1"/>
</dbReference>
<keyword evidence="4" id="KW-0378">Hydrolase</keyword>
<dbReference type="OrthoDB" id="3996471at2759"/>
<feature type="domain" description="Exonuclease" evidence="8">
    <location>
        <begin position="223"/>
        <end position="383"/>
    </location>
</feature>
<proteinExistence type="inferred from homology"/>
<evidence type="ECO:0000256" key="4">
    <source>
        <dbReference type="ARBA" id="ARBA00022801"/>
    </source>
</evidence>
<dbReference type="Proteomes" id="UP000230233">
    <property type="component" value="Chromosome V"/>
</dbReference>
<evidence type="ECO:0000256" key="1">
    <source>
        <dbReference type="ARBA" id="ARBA00004123"/>
    </source>
</evidence>
<dbReference type="GO" id="GO:0004527">
    <property type="term" value="F:exonuclease activity"/>
    <property type="evidence" value="ECO:0007669"/>
    <property type="project" value="UniProtKB-KW"/>
</dbReference>
<comment type="similarity">
    <text evidence="2">Belongs to the REXO1/REXO3 family.</text>
</comment>
<dbReference type="Gene3D" id="3.30.420.10">
    <property type="entry name" value="Ribonuclease H-like superfamily/Ribonuclease H"/>
    <property type="match status" value="1"/>
</dbReference>
<dbReference type="CDD" id="cd06145">
    <property type="entry name" value="REX1_like"/>
    <property type="match status" value="1"/>
</dbReference>
<dbReference type="Pfam" id="PF00929">
    <property type="entry name" value="RNase_T"/>
    <property type="match status" value="1"/>
</dbReference>
<dbReference type="InterPro" id="IPR013520">
    <property type="entry name" value="Ribonucl_H"/>
</dbReference>
<dbReference type="InterPro" id="IPR034922">
    <property type="entry name" value="REX1-like_exo"/>
</dbReference>
<protein>
    <recommendedName>
        <fullName evidence="8">Exonuclease domain-containing protein</fullName>
    </recommendedName>
</protein>
<evidence type="ECO:0000256" key="7">
    <source>
        <dbReference type="SAM" id="MobiDB-lite"/>
    </source>
</evidence>
<gene>
    <name evidence="9" type="primary">Cni-C05C8.5</name>
    <name evidence="9" type="synonym">Cnig_chr_V.g20014</name>
    <name evidence="9" type="ORF">B9Z55_020014</name>
</gene>
<keyword evidence="6" id="KW-0539">Nucleus</keyword>
<dbReference type="FunFam" id="3.30.420.10:FF:000031">
    <property type="entry name" value="RNA exonuclease 1"/>
    <property type="match status" value="1"/>
</dbReference>
<dbReference type="GO" id="GO:0005634">
    <property type="term" value="C:nucleus"/>
    <property type="evidence" value="ECO:0007669"/>
    <property type="project" value="UniProtKB-SubCell"/>
</dbReference>
<evidence type="ECO:0000256" key="3">
    <source>
        <dbReference type="ARBA" id="ARBA00022722"/>
    </source>
</evidence>
<dbReference type="PANTHER" id="PTHR12801:SF82">
    <property type="entry name" value="RNA EXONUCLEASE 5"/>
    <property type="match status" value="1"/>
</dbReference>